<dbReference type="Proteomes" id="UP000271098">
    <property type="component" value="Unassembled WGS sequence"/>
</dbReference>
<dbReference type="EMBL" id="UYRT01115491">
    <property type="protein sequence ID" value="VDN49648.1"/>
    <property type="molecule type" value="Genomic_DNA"/>
</dbReference>
<reference evidence="3" key="1">
    <citation type="submission" date="2016-06" db="UniProtKB">
        <authorList>
            <consortium name="WormBaseParasite"/>
        </authorList>
    </citation>
    <scope>IDENTIFICATION</scope>
</reference>
<evidence type="ECO:0000313" key="1">
    <source>
        <dbReference type="EMBL" id="VDN49648.1"/>
    </source>
</evidence>
<gene>
    <name evidence="1" type="ORF">GPUH_LOCUS26901</name>
</gene>
<accession>A0A183F110</accession>
<evidence type="ECO:0000313" key="2">
    <source>
        <dbReference type="Proteomes" id="UP000271098"/>
    </source>
</evidence>
<dbReference type="WBParaSite" id="GPUH_0002693101-mRNA-1">
    <property type="protein sequence ID" value="GPUH_0002693101-mRNA-1"/>
    <property type="gene ID" value="GPUH_0002693101"/>
</dbReference>
<name>A0A183F110_9BILA</name>
<reference evidence="1 2" key="2">
    <citation type="submission" date="2018-11" db="EMBL/GenBank/DDBJ databases">
        <authorList>
            <consortium name="Pathogen Informatics"/>
        </authorList>
    </citation>
    <scope>NUCLEOTIDE SEQUENCE [LARGE SCALE GENOMIC DNA]</scope>
</reference>
<proteinExistence type="predicted"/>
<dbReference type="AlphaFoldDB" id="A0A183F110"/>
<keyword evidence="2" id="KW-1185">Reference proteome</keyword>
<sequence>MWAPNGDHLAMRIPVQIHHVSVHRKIRFLAVLI</sequence>
<organism evidence="3">
    <name type="scientific">Gongylonema pulchrum</name>
    <dbReference type="NCBI Taxonomy" id="637853"/>
    <lineage>
        <taxon>Eukaryota</taxon>
        <taxon>Metazoa</taxon>
        <taxon>Ecdysozoa</taxon>
        <taxon>Nematoda</taxon>
        <taxon>Chromadorea</taxon>
        <taxon>Rhabditida</taxon>
        <taxon>Spirurina</taxon>
        <taxon>Spiruromorpha</taxon>
        <taxon>Spiruroidea</taxon>
        <taxon>Gongylonematidae</taxon>
        <taxon>Gongylonema</taxon>
    </lineage>
</organism>
<evidence type="ECO:0000313" key="3">
    <source>
        <dbReference type="WBParaSite" id="GPUH_0002693101-mRNA-1"/>
    </source>
</evidence>
<protein>
    <submittedName>
        <fullName evidence="1 3">Uncharacterized protein</fullName>
    </submittedName>
</protein>